<dbReference type="PANTHER" id="PTHR45527">
    <property type="entry name" value="NONRIBOSOMAL PEPTIDE SYNTHETASE"/>
    <property type="match status" value="1"/>
</dbReference>
<dbReference type="InterPro" id="IPR006162">
    <property type="entry name" value="Ppantetheine_attach_site"/>
</dbReference>
<dbReference type="PROSITE" id="PS00455">
    <property type="entry name" value="AMP_BINDING"/>
    <property type="match status" value="1"/>
</dbReference>
<dbReference type="FunFam" id="3.40.50.980:FF:000001">
    <property type="entry name" value="Non-ribosomal peptide synthetase"/>
    <property type="match status" value="1"/>
</dbReference>
<dbReference type="GO" id="GO:0009366">
    <property type="term" value="C:enterobactin synthetase complex"/>
    <property type="evidence" value="ECO:0007669"/>
    <property type="project" value="TreeGrafter"/>
</dbReference>
<dbReference type="Pfam" id="PF00668">
    <property type="entry name" value="Condensation"/>
    <property type="match status" value="1"/>
</dbReference>
<gene>
    <name evidence="6" type="ORF">LAH08_01552</name>
</gene>
<dbReference type="InterPro" id="IPR042099">
    <property type="entry name" value="ANL_N_sf"/>
</dbReference>
<organism evidence="6 7">
    <name type="scientific">Micromonospora noduli</name>
    <dbReference type="NCBI Taxonomy" id="709876"/>
    <lineage>
        <taxon>Bacteria</taxon>
        <taxon>Bacillati</taxon>
        <taxon>Actinomycetota</taxon>
        <taxon>Actinomycetes</taxon>
        <taxon>Micromonosporales</taxon>
        <taxon>Micromonosporaceae</taxon>
        <taxon>Micromonospora</taxon>
    </lineage>
</organism>
<dbReference type="GO" id="GO:0047527">
    <property type="term" value="F:2,3-dihydroxybenzoate-serine ligase activity"/>
    <property type="evidence" value="ECO:0007669"/>
    <property type="project" value="TreeGrafter"/>
</dbReference>
<dbReference type="NCBIfam" id="TIGR01733">
    <property type="entry name" value="AA-adenyl-dom"/>
    <property type="match status" value="1"/>
</dbReference>
<dbReference type="SMART" id="SM00823">
    <property type="entry name" value="PKS_PP"/>
    <property type="match status" value="1"/>
</dbReference>
<feature type="compositionally biased region" description="Polar residues" evidence="4">
    <location>
        <begin position="492"/>
        <end position="505"/>
    </location>
</feature>
<dbReference type="GO" id="GO:0009239">
    <property type="term" value="P:enterobactin biosynthetic process"/>
    <property type="evidence" value="ECO:0007669"/>
    <property type="project" value="TreeGrafter"/>
</dbReference>
<keyword evidence="2" id="KW-0596">Phosphopantetheine</keyword>
<dbReference type="EMBL" id="PYAA01000008">
    <property type="protein sequence ID" value="RAO04204.1"/>
    <property type="molecule type" value="Genomic_DNA"/>
</dbReference>
<evidence type="ECO:0000313" key="7">
    <source>
        <dbReference type="Proteomes" id="UP000248966"/>
    </source>
</evidence>
<dbReference type="PROSITE" id="PS50075">
    <property type="entry name" value="CARRIER"/>
    <property type="match status" value="1"/>
</dbReference>
<dbReference type="InterPro" id="IPR001242">
    <property type="entry name" value="Condensation_dom"/>
</dbReference>
<evidence type="ECO:0000256" key="3">
    <source>
        <dbReference type="ARBA" id="ARBA00022553"/>
    </source>
</evidence>
<dbReference type="GO" id="GO:0008610">
    <property type="term" value="P:lipid biosynthetic process"/>
    <property type="evidence" value="ECO:0007669"/>
    <property type="project" value="UniProtKB-ARBA"/>
</dbReference>
<dbReference type="InterPro" id="IPR036736">
    <property type="entry name" value="ACP-like_sf"/>
</dbReference>
<dbReference type="InterPro" id="IPR020806">
    <property type="entry name" value="PKS_PP-bd"/>
</dbReference>
<dbReference type="Gene3D" id="3.40.50.12780">
    <property type="entry name" value="N-terminal domain of ligase-like"/>
    <property type="match status" value="1"/>
</dbReference>
<dbReference type="GO" id="GO:0005829">
    <property type="term" value="C:cytosol"/>
    <property type="evidence" value="ECO:0007669"/>
    <property type="project" value="TreeGrafter"/>
</dbReference>
<dbReference type="Proteomes" id="UP000248966">
    <property type="component" value="Unassembled WGS sequence"/>
</dbReference>
<evidence type="ECO:0000256" key="1">
    <source>
        <dbReference type="ARBA" id="ARBA00001957"/>
    </source>
</evidence>
<feature type="region of interest" description="Disordered" evidence="4">
    <location>
        <begin position="486"/>
        <end position="509"/>
    </location>
</feature>
<dbReference type="CDD" id="cd19531">
    <property type="entry name" value="LCL_NRPS-like"/>
    <property type="match status" value="1"/>
</dbReference>
<dbReference type="GO" id="GO:0031177">
    <property type="term" value="F:phosphopantetheine binding"/>
    <property type="evidence" value="ECO:0007669"/>
    <property type="project" value="InterPro"/>
</dbReference>
<reference evidence="6 7" key="1">
    <citation type="submission" date="2018-03" db="EMBL/GenBank/DDBJ databases">
        <title>Defining the species Micromonospora saelicesensis and Micromonospora noduli under the framework of genomics.</title>
        <authorList>
            <person name="Riesco R."/>
            <person name="Trujillo M.E."/>
        </authorList>
    </citation>
    <scope>NUCLEOTIDE SEQUENCE [LARGE SCALE GENOMIC DNA]</scope>
    <source>
        <strain evidence="6 7">LAH08</strain>
    </source>
</reference>
<dbReference type="Pfam" id="PF13193">
    <property type="entry name" value="AMP-binding_C"/>
    <property type="match status" value="1"/>
</dbReference>
<evidence type="ECO:0000259" key="5">
    <source>
        <dbReference type="PROSITE" id="PS50075"/>
    </source>
</evidence>
<dbReference type="SUPFAM" id="SSF52777">
    <property type="entry name" value="CoA-dependent acyltransferases"/>
    <property type="match status" value="2"/>
</dbReference>
<dbReference type="PANTHER" id="PTHR45527:SF1">
    <property type="entry name" value="FATTY ACID SYNTHASE"/>
    <property type="match status" value="1"/>
</dbReference>
<dbReference type="SUPFAM" id="SSF56801">
    <property type="entry name" value="Acetyl-CoA synthetase-like"/>
    <property type="match status" value="1"/>
</dbReference>
<dbReference type="Pfam" id="PF00550">
    <property type="entry name" value="PP-binding"/>
    <property type="match status" value="1"/>
</dbReference>
<comment type="cofactor">
    <cofactor evidence="1">
        <name>pantetheine 4'-phosphate</name>
        <dbReference type="ChEBI" id="CHEBI:47942"/>
    </cofactor>
</comment>
<comment type="caution">
    <text evidence="6">The sequence shown here is derived from an EMBL/GenBank/DDBJ whole genome shotgun (WGS) entry which is preliminary data.</text>
</comment>
<dbReference type="InterPro" id="IPR045851">
    <property type="entry name" value="AMP-bd_C_sf"/>
</dbReference>
<proteinExistence type="predicted"/>
<dbReference type="InterPro" id="IPR009081">
    <property type="entry name" value="PP-bd_ACP"/>
</dbReference>
<dbReference type="InterPro" id="IPR020845">
    <property type="entry name" value="AMP-binding_CS"/>
</dbReference>
<evidence type="ECO:0000256" key="2">
    <source>
        <dbReference type="ARBA" id="ARBA00022450"/>
    </source>
</evidence>
<dbReference type="Pfam" id="PF00501">
    <property type="entry name" value="AMP-binding"/>
    <property type="match status" value="1"/>
</dbReference>
<dbReference type="InterPro" id="IPR025110">
    <property type="entry name" value="AMP-bd_C"/>
</dbReference>
<dbReference type="Gene3D" id="3.30.559.30">
    <property type="entry name" value="Nonribosomal peptide synthetase, condensation domain"/>
    <property type="match status" value="1"/>
</dbReference>
<evidence type="ECO:0000256" key="4">
    <source>
        <dbReference type="SAM" id="MobiDB-lite"/>
    </source>
</evidence>
<dbReference type="InterPro" id="IPR010071">
    <property type="entry name" value="AA_adenyl_dom"/>
</dbReference>
<dbReference type="GO" id="GO:0043041">
    <property type="term" value="P:amino acid activation for nonribosomal peptide biosynthetic process"/>
    <property type="evidence" value="ECO:0007669"/>
    <property type="project" value="TreeGrafter"/>
</dbReference>
<accession>A0A328N708</accession>
<evidence type="ECO:0000313" key="6">
    <source>
        <dbReference type="EMBL" id="RAO04204.1"/>
    </source>
</evidence>
<sequence>MPQTSLLHKLVEQQVDRSTYAEAFRCGDEVVSYGGLDELANRIAHRLLADGVRPEDRVAICLRRGPNLIATILGVLKAGACYVPIDPAYPASRISYLARDSRARLVITERELASRVSEVRTVRCIDDLDLATAPAHRPDVRVDPRCLAYIIYTSGSTGRPKGVAIEHRSAAALLRWARDAFPWPQLDGVLAATSVCFDLSVFEIFAPLAWGGRFVLVPDVLQILRLPPDAKVRLVNTVPSAMSELLGVGGLPADLAIVCLAGEALTSALVERVGRLPHVRRILNLYGPSEDTTYSTCAELESADPGTPSIGAPLPGTRAYVLDEQLRPVPPGAVGELFLAGAGLARAYFGRPAETASRFLPDPFDRTPGGRMYRTGDRVRQRTDRQLAFVGRTDEQVKVRGYRIELGEVAAALQAVPGIRQAAATVVTGPGGDTRLVGYVVGDAVVDRAAVVAHLRTRIPGHLIPAHIVGLATLPTTPNGKVDRAALPPPQWSTGTRAVGTSTPSGEDEVHATSSAVWQELLGVWPGRTDDFFALGGDSLSATRAISRLRSRLHADLAVGALFEHPTFDSFTAHVRAAPRRPARPASITRAVAGPLSFGQQRLWFLDQLTPEGTAYLITAVVEVRSMGTAAQLEAALGDVVARHEAFRTSFHWRGDAPMRQAHPRATVPVTRVAVAATVDLQEQLRHVAADTAATPMDLETAPLLRCRIVVVAGRPVALVFTTHHIVFDAWSLNVFVRELGSCYERRIQGSPLAPTGSYATVDAGTRQREWLASAAGRAALDAMVASLRTAPHFLALPTDRPRPVDRGHSGAFLLSALPASAANAASAIARRHGATLYMVGLAAFAALLGTWSGQGQMVIGTAFAGRTDLATEEHIGCFVNTVALCIDARPDLGFGVLLAQVRETALFGLAHQDVPFEKVVERLQLPRTTGHQPLVQVAFGVQNTAPATYEGATVGLRAWEVQSQDARLDLTLWLEQKDSQVEALWTYSTELFGPATVARLHHRFGHLLAAAVEDEHRPITELVADSDQTYRDKERR</sequence>
<name>A0A328N708_9ACTN</name>
<dbReference type="Gene3D" id="1.10.1200.10">
    <property type="entry name" value="ACP-like"/>
    <property type="match status" value="1"/>
</dbReference>
<dbReference type="AlphaFoldDB" id="A0A328N708"/>
<dbReference type="Gene3D" id="3.30.559.10">
    <property type="entry name" value="Chloramphenicol acetyltransferase-like domain"/>
    <property type="match status" value="1"/>
</dbReference>
<dbReference type="InterPro" id="IPR023213">
    <property type="entry name" value="CAT-like_dom_sf"/>
</dbReference>
<dbReference type="PROSITE" id="PS00012">
    <property type="entry name" value="PHOSPHOPANTETHEINE"/>
    <property type="match status" value="1"/>
</dbReference>
<dbReference type="InterPro" id="IPR000873">
    <property type="entry name" value="AMP-dep_synth/lig_dom"/>
</dbReference>
<dbReference type="Gene3D" id="3.30.300.30">
    <property type="match status" value="1"/>
</dbReference>
<protein>
    <submittedName>
        <fullName evidence="6">Nonribosomal peptide synthetase</fullName>
    </submittedName>
</protein>
<feature type="domain" description="Carrier" evidence="5">
    <location>
        <begin position="505"/>
        <end position="579"/>
    </location>
</feature>
<keyword evidence="3" id="KW-0597">Phosphoprotein</keyword>
<dbReference type="SUPFAM" id="SSF47336">
    <property type="entry name" value="ACP-like"/>
    <property type="match status" value="1"/>
</dbReference>